<organism evidence="1">
    <name type="scientific">human gut metagenome</name>
    <dbReference type="NCBI Taxonomy" id="408170"/>
    <lineage>
        <taxon>unclassified sequences</taxon>
        <taxon>metagenomes</taxon>
        <taxon>organismal metagenomes</taxon>
    </lineage>
</organism>
<accession>K1RTM7</accession>
<name>K1RTM7_9ZZZZ</name>
<gene>
    <name evidence="1" type="ORF">OBE_13357</name>
</gene>
<feature type="non-terminal residue" evidence="1">
    <location>
        <position position="57"/>
    </location>
</feature>
<dbReference type="EMBL" id="AJWZ01009222">
    <property type="protein sequence ID" value="EKC51927.1"/>
    <property type="molecule type" value="Genomic_DNA"/>
</dbReference>
<reference evidence="1" key="1">
    <citation type="journal article" date="2013" name="Environ. Microbiol.">
        <title>Microbiota from the distal guts of lean and obese adolescents exhibit partial functional redundancy besides clear differences in community structure.</title>
        <authorList>
            <person name="Ferrer M."/>
            <person name="Ruiz A."/>
            <person name="Lanza F."/>
            <person name="Haange S.B."/>
            <person name="Oberbach A."/>
            <person name="Till H."/>
            <person name="Bargiela R."/>
            <person name="Campoy C."/>
            <person name="Segura M.T."/>
            <person name="Richter M."/>
            <person name="von Bergen M."/>
            <person name="Seifert J."/>
            <person name="Suarez A."/>
        </authorList>
    </citation>
    <scope>NUCLEOTIDE SEQUENCE</scope>
</reference>
<protein>
    <submittedName>
        <fullName evidence="1">Uncharacterized protein</fullName>
    </submittedName>
</protein>
<proteinExistence type="predicted"/>
<comment type="caution">
    <text evidence="1">The sequence shown here is derived from an EMBL/GenBank/DDBJ whole genome shotgun (WGS) entry which is preliminary data.</text>
</comment>
<evidence type="ECO:0000313" key="1">
    <source>
        <dbReference type="EMBL" id="EKC51927.1"/>
    </source>
</evidence>
<dbReference type="AlphaFoldDB" id="K1RTM7"/>
<sequence>MSLIFEETKTLTPNDTKTNVPLQFYVAEELEKMEIEFSYSPKNLDDEEKAHKYIDDG</sequence>